<dbReference type="Pfam" id="PF04377">
    <property type="entry name" value="ATE_C"/>
    <property type="match status" value="1"/>
</dbReference>
<dbReference type="InterPro" id="IPR007472">
    <property type="entry name" value="N-end_Aminoacyl_Trfase_C"/>
</dbReference>
<sequence>MASVQNEERNTLLSRANLAQMNPESFHTLSLCSPYRTECGYCHGDRLHVLTQKNPYPSLPGEPEVEILHIASPTSEKKEGTSTEDCDDRGTNEVMSEDMKGPEIITAKTTSDAYALHFKNISAQAYLKLIDRGWRRSGKLLYLPKNWNSCCAAIPIRLETPRFTISKSQKKILRRLKKILGIDHREETNNANDKFSSSICTRKVKRQKHQPNKRKDWAHGVESKAKCILDEDGILDRIRNQTINHITKQVPDLQMSNSSLAKLCAFKPSKFTKPRKESADIISIECTLLSRICPALHGQSKGKIDRILTGKCLSQTLENTKASLMSSNEKIQFQNVNFHEKSAQMIVQLKVILHENDVQAYQDDPMESSTGNASMSSNETKDIIKEFVKASLHLTPEEEKSLHPPYTLTVKSISADVSACMPQVHRLYCRYQKSIHGDEDPYSGARSSAALPSLDITKESKSNNTEDDESDNEDDNGNLITEENFAAYYPDYDEDQIKKIHKSYLSFCRFLCSSPIVQDESVPYNTCNGKAKVEGADSDFPISIAEEDVRIPCGSYHQHYLINEKYLIAVGVVDILPHCLSSVYSFYDPYLSNILNLGKLTALYEINWVKMALRYRPALKYYYLGFYIHSCQKMRYKAEYKPSELLCPCRGIWVGFEDAKVRIDARSPIRNVCNISATDNEFFAKAKISQEVNEPEFNKMNEEVVNKILFDIGAGRYLTMNMITEEAQEIVRPLLKELVEETGPEVALESIVKLCS</sequence>
<evidence type="ECO:0000256" key="4">
    <source>
        <dbReference type="ARBA" id="ARBA00023315"/>
    </source>
</evidence>
<proteinExistence type="inferred from homology"/>
<evidence type="ECO:0000313" key="9">
    <source>
        <dbReference type="Proteomes" id="UP001054902"/>
    </source>
</evidence>
<feature type="compositionally biased region" description="Acidic residues" evidence="5">
    <location>
        <begin position="465"/>
        <end position="476"/>
    </location>
</feature>
<gene>
    <name evidence="8" type="ORF">CTEN210_11047</name>
</gene>
<evidence type="ECO:0000256" key="2">
    <source>
        <dbReference type="ARBA" id="ARBA00012025"/>
    </source>
</evidence>
<dbReference type="Pfam" id="PF04376">
    <property type="entry name" value="ATE_N"/>
    <property type="match status" value="1"/>
</dbReference>
<feature type="domain" description="N-end rule aminoacyl transferase C-terminal" evidence="7">
    <location>
        <begin position="489"/>
        <end position="647"/>
    </location>
</feature>
<dbReference type="GO" id="GO:0004057">
    <property type="term" value="F:arginyl-tRNA--protein transferase activity"/>
    <property type="evidence" value="ECO:0007669"/>
    <property type="project" value="UniProtKB-EC"/>
</dbReference>
<evidence type="ECO:0000313" key="8">
    <source>
        <dbReference type="EMBL" id="GFH54571.1"/>
    </source>
</evidence>
<dbReference type="PANTHER" id="PTHR21367:SF1">
    <property type="entry name" value="ARGINYL-TRNA--PROTEIN TRANSFERASE 1"/>
    <property type="match status" value="1"/>
</dbReference>
<comment type="similarity">
    <text evidence="1">Belongs to the R-transferase family.</text>
</comment>
<evidence type="ECO:0000259" key="6">
    <source>
        <dbReference type="Pfam" id="PF04376"/>
    </source>
</evidence>
<dbReference type="EC" id="2.3.2.8" evidence="2"/>
<evidence type="ECO:0000256" key="5">
    <source>
        <dbReference type="SAM" id="MobiDB-lite"/>
    </source>
</evidence>
<organism evidence="8 9">
    <name type="scientific">Chaetoceros tenuissimus</name>
    <dbReference type="NCBI Taxonomy" id="426638"/>
    <lineage>
        <taxon>Eukaryota</taxon>
        <taxon>Sar</taxon>
        <taxon>Stramenopiles</taxon>
        <taxon>Ochrophyta</taxon>
        <taxon>Bacillariophyta</taxon>
        <taxon>Coscinodiscophyceae</taxon>
        <taxon>Chaetocerotophycidae</taxon>
        <taxon>Chaetocerotales</taxon>
        <taxon>Chaetocerotaceae</taxon>
        <taxon>Chaetoceros</taxon>
    </lineage>
</organism>
<keyword evidence="9" id="KW-1185">Reference proteome</keyword>
<dbReference type="InterPro" id="IPR007471">
    <property type="entry name" value="N-end_Aminoacyl_Trfase_N"/>
</dbReference>
<comment type="caution">
    <text evidence="8">The sequence shown here is derived from an EMBL/GenBank/DDBJ whole genome shotgun (WGS) entry which is preliminary data.</text>
</comment>
<keyword evidence="4" id="KW-0012">Acyltransferase</keyword>
<dbReference type="InterPro" id="IPR030700">
    <property type="entry name" value="N-end_Aminoacyl_Trfase"/>
</dbReference>
<accession>A0AAD3H8X6</accession>
<dbReference type="AlphaFoldDB" id="A0AAD3H8X6"/>
<feature type="region of interest" description="Disordered" evidence="5">
    <location>
        <begin position="438"/>
        <end position="479"/>
    </location>
</feature>
<dbReference type="GO" id="GO:0005737">
    <property type="term" value="C:cytoplasm"/>
    <property type="evidence" value="ECO:0007669"/>
    <property type="project" value="TreeGrafter"/>
</dbReference>
<protein>
    <recommendedName>
        <fullName evidence="2">arginyltransferase</fullName>
        <ecNumber evidence="2">2.3.2.8</ecNumber>
    </recommendedName>
</protein>
<feature type="region of interest" description="Disordered" evidence="5">
    <location>
        <begin position="72"/>
        <end position="95"/>
    </location>
</feature>
<evidence type="ECO:0000256" key="1">
    <source>
        <dbReference type="ARBA" id="ARBA00009991"/>
    </source>
</evidence>
<dbReference type="Proteomes" id="UP001054902">
    <property type="component" value="Unassembled WGS sequence"/>
</dbReference>
<evidence type="ECO:0000259" key="7">
    <source>
        <dbReference type="Pfam" id="PF04377"/>
    </source>
</evidence>
<name>A0AAD3H8X6_9STRA</name>
<reference evidence="8 9" key="1">
    <citation type="journal article" date="2021" name="Sci. Rep.">
        <title>The genome of the diatom Chaetoceros tenuissimus carries an ancient integrated fragment of an extant virus.</title>
        <authorList>
            <person name="Hongo Y."/>
            <person name="Kimura K."/>
            <person name="Takaki Y."/>
            <person name="Yoshida Y."/>
            <person name="Baba S."/>
            <person name="Kobayashi G."/>
            <person name="Nagasaki K."/>
            <person name="Hano T."/>
            <person name="Tomaru Y."/>
        </authorList>
    </citation>
    <scope>NUCLEOTIDE SEQUENCE [LARGE SCALE GENOMIC DNA]</scope>
    <source>
        <strain evidence="8 9">NIES-3715</strain>
    </source>
</reference>
<dbReference type="PANTHER" id="PTHR21367">
    <property type="entry name" value="ARGININE-TRNA-PROTEIN TRANSFERASE 1"/>
    <property type="match status" value="1"/>
</dbReference>
<dbReference type="EMBL" id="BLLK01000047">
    <property type="protein sequence ID" value="GFH54571.1"/>
    <property type="molecule type" value="Genomic_DNA"/>
</dbReference>
<feature type="domain" description="N-end aminoacyl transferase N-terminal" evidence="6">
    <location>
        <begin position="39"/>
        <end position="171"/>
    </location>
</feature>
<evidence type="ECO:0000256" key="3">
    <source>
        <dbReference type="ARBA" id="ARBA00022679"/>
    </source>
</evidence>
<keyword evidence="3" id="KW-0808">Transferase</keyword>